<dbReference type="CDD" id="cd03216">
    <property type="entry name" value="ABC_Carb_Monos_I"/>
    <property type="match status" value="1"/>
</dbReference>
<feature type="domain" description="ABC transporter" evidence="9">
    <location>
        <begin position="249"/>
        <end position="497"/>
    </location>
</feature>
<keyword evidence="5" id="KW-0547">Nucleotide-binding</keyword>
<keyword evidence="11" id="KW-1185">Reference proteome</keyword>
<dbReference type="RefSeq" id="WP_268059225.1">
    <property type="nucleotide sequence ID" value="NZ_JAPOHA010000017.1"/>
</dbReference>
<feature type="domain" description="ABC transporter" evidence="9">
    <location>
        <begin position="5"/>
        <end position="240"/>
    </location>
</feature>
<dbReference type="EMBL" id="JAPOHA010000017">
    <property type="protein sequence ID" value="MCY1715188.1"/>
    <property type="molecule type" value="Genomic_DNA"/>
</dbReference>
<dbReference type="GO" id="GO:0005524">
    <property type="term" value="F:ATP binding"/>
    <property type="evidence" value="ECO:0007669"/>
    <property type="project" value="UniProtKB-KW"/>
</dbReference>
<dbReference type="SUPFAM" id="SSF52540">
    <property type="entry name" value="P-loop containing nucleoside triphosphate hydrolases"/>
    <property type="match status" value="2"/>
</dbReference>
<gene>
    <name evidence="10" type="ORF">OUY18_13115</name>
</gene>
<evidence type="ECO:0000256" key="3">
    <source>
        <dbReference type="ARBA" id="ARBA00022597"/>
    </source>
</evidence>
<proteinExistence type="predicted"/>
<dbReference type="Gene3D" id="3.40.50.300">
    <property type="entry name" value="P-loop containing nucleotide triphosphate hydrolases"/>
    <property type="match status" value="2"/>
</dbReference>
<protein>
    <submittedName>
        <fullName evidence="10">Sugar ABC transporter ATP-binding protein</fullName>
    </submittedName>
</protein>
<dbReference type="PROSITE" id="PS50893">
    <property type="entry name" value="ABC_TRANSPORTER_2"/>
    <property type="match status" value="2"/>
</dbReference>
<reference evidence="10 11" key="1">
    <citation type="submission" date="2022-11" db="EMBL/GenBank/DDBJ databases">
        <authorList>
            <person name="Caiyu Z."/>
        </authorList>
    </citation>
    <scope>NUCLEOTIDE SEQUENCE [LARGE SCALE GENOMIC DNA]</scope>
    <source>
        <strain evidence="10 11">YR-4</strain>
    </source>
</reference>
<keyword evidence="6 10" id="KW-0067">ATP-binding</keyword>
<evidence type="ECO:0000256" key="1">
    <source>
        <dbReference type="ARBA" id="ARBA00022448"/>
    </source>
</evidence>
<keyword evidence="2" id="KW-1003">Cell membrane</keyword>
<dbReference type="SMART" id="SM00382">
    <property type="entry name" value="AAA"/>
    <property type="match status" value="2"/>
</dbReference>
<dbReference type="CDD" id="cd03215">
    <property type="entry name" value="ABC_Carb_Monos_II"/>
    <property type="match status" value="1"/>
</dbReference>
<dbReference type="InterPro" id="IPR027417">
    <property type="entry name" value="P-loop_NTPase"/>
</dbReference>
<dbReference type="InterPro" id="IPR050107">
    <property type="entry name" value="ABC_carbohydrate_import_ATPase"/>
</dbReference>
<evidence type="ECO:0000259" key="9">
    <source>
        <dbReference type="PROSITE" id="PS50893"/>
    </source>
</evidence>
<keyword evidence="3" id="KW-0762">Sugar transport</keyword>
<keyword evidence="1" id="KW-0813">Transport</keyword>
<accession>A0ABT4BWB4</accession>
<dbReference type="Pfam" id="PF00005">
    <property type="entry name" value="ABC_tran"/>
    <property type="match status" value="2"/>
</dbReference>
<name>A0ABT4BWB4_9FIRM</name>
<organism evidence="10 11">
    <name type="scientific">Caproiciproducens galactitolivorans</name>
    <dbReference type="NCBI Taxonomy" id="642589"/>
    <lineage>
        <taxon>Bacteria</taxon>
        <taxon>Bacillati</taxon>
        <taxon>Bacillota</taxon>
        <taxon>Clostridia</taxon>
        <taxon>Eubacteriales</taxon>
        <taxon>Acutalibacteraceae</taxon>
        <taxon>Caproiciproducens</taxon>
    </lineage>
</organism>
<evidence type="ECO:0000256" key="7">
    <source>
        <dbReference type="ARBA" id="ARBA00022967"/>
    </source>
</evidence>
<evidence type="ECO:0000256" key="2">
    <source>
        <dbReference type="ARBA" id="ARBA00022475"/>
    </source>
</evidence>
<keyword evidence="7" id="KW-1278">Translocase</keyword>
<evidence type="ECO:0000313" key="11">
    <source>
        <dbReference type="Proteomes" id="UP001082703"/>
    </source>
</evidence>
<evidence type="ECO:0000256" key="4">
    <source>
        <dbReference type="ARBA" id="ARBA00022737"/>
    </source>
</evidence>
<dbReference type="Proteomes" id="UP001082703">
    <property type="component" value="Unassembled WGS sequence"/>
</dbReference>
<evidence type="ECO:0000313" key="10">
    <source>
        <dbReference type="EMBL" id="MCY1715188.1"/>
    </source>
</evidence>
<dbReference type="InterPro" id="IPR017871">
    <property type="entry name" value="ABC_transporter-like_CS"/>
</dbReference>
<dbReference type="PANTHER" id="PTHR43790:SF3">
    <property type="entry name" value="D-ALLOSE IMPORT ATP-BINDING PROTEIN ALSA-RELATED"/>
    <property type="match status" value="1"/>
</dbReference>
<evidence type="ECO:0000256" key="8">
    <source>
        <dbReference type="ARBA" id="ARBA00023136"/>
    </source>
</evidence>
<keyword evidence="8" id="KW-0472">Membrane</keyword>
<comment type="caution">
    <text evidence="10">The sequence shown here is derived from an EMBL/GenBank/DDBJ whole genome shotgun (WGS) entry which is preliminary data.</text>
</comment>
<dbReference type="InterPro" id="IPR003593">
    <property type="entry name" value="AAA+_ATPase"/>
</dbReference>
<dbReference type="PROSITE" id="PS00211">
    <property type="entry name" value="ABC_TRANSPORTER_1"/>
    <property type="match status" value="1"/>
</dbReference>
<sequence length="505" mass="55761">MNKLLSLKKICKSFGPVGVLKNVDFSLERGEVRALLGANGAGKSTLIKIIGGVIPQTSGEIELNGQPAQIVSPIDAQRKGISIIHQELSVIPQLTVLENFFLGREMTKNGVLDKKGMIQRYNEICSEMGFDIPWRVRVRELSIAKRQMVEIMKAVSCDSELIIMDEPTTSLTDNEKKNLFQIIHSLKAKNKTIIYISHMLEEVFEVCDNVTVMLGGEIVGNYPIGELDQHRIAELMAGETLAVGHDQHVSHADYSKTPVLEVKNLSHAGKFQDVSFTLYPGEILGFAGLVGAGRSEIVRSIFGADRCTDGEILLDGKPCAIHSPADAIRNGIGLIPEDRKTQGLVLKQEIYKNATILSLDAMKKNHMLNKKKELDYTEKAVEKLTIKVSDIQNRVRSLSGGNQQKIVVAKWLGKDLRVLIFDEPTKGIDVRAKEDIFSTAEQFAAKGVAVIFISSDLEEVLRVSDRIVMIHSGKLIKVRKNENLTVADLMNDILVKQTIEDGGAK</sequence>
<keyword evidence="4" id="KW-0677">Repeat</keyword>
<evidence type="ECO:0000256" key="6">
    <source>
        <dbReference type="ARBA" id="ARBA00022840"/>
    </source>
</evidence>
<evidence type="ECO:0000256" key="5">
    <source>
        <dbReference type="ARBA" id="ARBA00022741"/>
    </source>
</evidence>
<dbReference type="InterPro" id="IPR003439">
    <property type="entry name" value="ABC_transporter-like_ATP-bd"/>
</dbReference>
<dbReference type="PANTHER" id="PTHR43790">
    <property type="entry name" value="CARBOHYDRATE TRANSPORT ATP-BINDING PROTEIN MG119-RELATED"/>
    <property type="match status" value="1"/>
</dbReference>